<feature type="transmembrane region" description="Helical" evidence="13">
    <location>
        <begin position="39"/>
        <end position="56"/>
    </location>
</feature>
<keyword evidence="5" id="KW-0808">Transferase</keyword>
<comment type="caution">
    <text evidence="15">The sequence shown here is derived from an EMBL/GenBank/DDBJ whole genome shotgun (WGS) entry which is preliminary data.</text>
</comment>
<keyword evidence="12 13" id="KW-0472">Membrane</keyword>
<dbReference type="PANTHER" id="PTHR45453:SF1">
    <property type="entry name" value="PHOSPHATE REGULON SENSOR PROTEIN PHOR"/>
    <property type="match status" value="1"/>
</dbReference>
<dbReference type="SUPFAM" id="SSF47384">
    <property type="entry name" value="Homodimeric domain of signal transducing histidine kinase"/>
    <property type="match status" value="1"/>
</dbReference>
<dbReference type="PANTHER" id="PTHR45453">
    <property type="entry name" value="PHOSPHATE REGULON SENSOR PROTEIN PHOR"/>
    <property type="match status" value="1"/>
</dbReference>
<dbReference type="EMBL" id="DVGK01000024">
    <property type="protein sequence ID" value="HIR12601.1"/>
    <property type="molecule type" value="Genomic_DNA"/>
</dbReference>
<dbReference type="GO" id="GO:0004721">
    <property type="term" value="F:phosphoprotein phosphatase activity"/>
    <property type="evidence" value="ECO:0007669"/>
    <property type="project" value="TreeGrafter"/>
</dbReference>
<evidence type="ECO:0000313" key="15">
    <source>
        <dbReference type="EMBL" id="HIR12601.1"/>
    </source>
</evidence>
<evidence type="ECO:0000256" key="2">
    <source>
        <dbReference type="ARBA" id="ARBA00004370"/>
    </source>
</evidence>
<dbReference type="InterPro" id="IPR004358">
    <property type="entry name" value="Sig_transdc_His_kin-like_C"/>
</dbReference>
<feature type="domain" description="Histidine kinase" evidence="14">
    <location>
        <begin position="160"/>
        <end position="376"/>
    </location>
</feature>
<dbReference type="Pfam" id="PF00512">
    <property type="entry name" value="HisKA"/>
    <property type="match status" value="1"/>
</dbReference>
<dbReference type="SMART" id="SM00388">
    <property type="entry name" value="HisKA"/>
    <property type="match status" value="1"/>
</dbReference>
<comment type="subcellular location">
    <subcellularLocation>
        <location evidence="2">Membrane</location>
    </subcellularLocation>
</comment>
<evidence type="ECO:0000256" key="10">
    <source>
        <dbReference type="ARBA" id="ARBA00022989"/>
    </source>
</evidence>
<evidence type="ECO:0000256" key="13">
    <source>
        <dbReference type="SAM" id="Phobius"/>
    </source>
</evidence>
<dbReference type="GO" id="GO:0016036">
    <property type="term" value="P:cellular response to phosphate starvation"/>
    <property type="evidence" value="ECO:0007669"/>
    <property type="project" value="TreeGrafter"/>
</dbReference>
<dbReference type="InterPro" id="IPR036890">
    <property type="entry name" value="HATPase_C_sf"/>
</dbReference>
<name>A0A9D1D898_9FIRM</name>
<sequence length="377" mass="42668">MKLKNNYRKLKRVILLRTLLVTALTAALGYGILTFLIDGIFQNSFANLVVRIFLRLGMTDWQAAEWYRRIFQMNKEVYVIGGFLVLFLIFFYLSIGRMTGYLNEISGVLENILDDTDEPIVLPSELAPMAEILTTLRTRFVRREQQAVESEQKKNELVVYLAHDLKTPLTTVIAYLTMLDEHPEMSKEERAKYTHITLEKAIRLEELISEFFEITRFNLQDIVLEKEPFNLSMLLEQLADESYGMLGEKSMTCAVDVEEGLMMNGDPDKLARVFDNLLRNAAAYGKPGTEVLIQARGSGGTMTIVFTNEGPQIPQKKLEMIFEKFYRIDDSRSSKTGGAGLGLAIAKQIVELHGGAITATSDSRHTRFIVSLPSGQE</sequence>
<dbReference type="InterPro" id="IPR003594">
    <property type="entry name" value="HATPase_dom"/>
</dbReference>
<dbReference type="AlphaFoldDB" id="A0A9D1D898"/>
<organism evidence="15 16">
    <name type="scientific">Candidatus Choladousia intestinavium</name>
    <dbReference type="NCBI Taxonomy" id="2840727"/>
    <lineage>
        <taxon>Bacteria</taxon>
        <taxon>Bacillati</taxon>
        <taxon>Bacillota</taxon>
        <taxon>Clostridia</taxon>
        <taxon>Lachnospirales</taxon>
        <taxon>Lachnospiraceae</taxon>
        <taxon>Lachnospiraceae incertae sedis</taxon>
        <taxon>Candidatus Choladousia</taxon>
    </lineage>
</organism>
<reference evidence="15" key="2">
    <citation type="journal article" date="2021" name="PeerJ">
        <title>Extensive microbial diversity within the chicken gut microbiome revealed by metagenomics and culture.</title>
        <authorList>
            <person name="Gilroy R."/>
            <person name="Ravi A."/>
            <person name="Getino M."/>
            <person name="Pursley I."/>
            <person name="Horton D.L."/>
            <person name="Alikhan N.F."/>
            <person name="Baker D."/>
            <person name="Gharbi K."/>
            <person name="Hall N."/>
            <person name="Watson M."/>
            <person name="Adriaenssens E.M."/>
            <person name="Foster-Nyarko E."/>
            <person name="Jarju S."/>
            <person name="Secka A."/>
            <person name="Antonio M."/>
            <person name="Oren A."/>
            <person name="Chaudhuri R.R."/>
            <person name="La Ragione R."/>
            <person name="Hildebrand F."/>
            <person name="Pallen M.J."/>
        </authorList>
    </citation>
    <scope>NUCLEOTIDE SEQUENCE</scope>
    <source>
        <strain evidence="15">ChiSjej4B22-8148</strain>
    </source>
</reference>
<dbReference type="Pfam" id="PF02518">
    <property type="entry name" value="HATPase_c"/>
    <property type="match status" value="1"/>
</dbReference>
<dbReference type="GO" id="GO:0005886">
    <property type="term" value="C:plasma membrane"/>
    <property type="evidence" value="ECO:0007669"/>
    <property type="project" value="TreeGrafter"/>
</dbReference>
<evidence type="ECO:0000256" key="4">
    <source>
        <dbReference type="ARBA" id="ARBA00022553"/>
    </source>
</evidence>
<evidence type="ECO:0000256" key="5">
    <source>
        <dbReference type="ARBA" id="ARBA00022679"/>
    </source>
</evidence>
<keyword evidence="9" id="KW-0067">ATP-binding</keyword>
<dbReference type="SMART" id="SM00387">
    <property type="entry name" value="HATPase_c"/>
    <property type="match status" value="1"/>
</dbReference>
<dbReference type="GO" id="GO:0000155">
    <property type="term" value="F:phosphorelay sensor kinase activity"/>
    <property type="evidence" value="ECO:0007669"/>
    <property type="project" value="InterPro"/>
</dbReference>
<dbReference type="InterPro" id="IPR003661">
    <property type="entry name" value="HisK_dim/P_dom"/>
</dbReference>
<evidence type="ECO:0000256" key="8">
    <source>
        <dbReference type="ARBA" id="ARBA00022777"/>
    </source>
</evidence>
<dbReference type="InterPro" id="IPR005467">
    <property type="entry name" value="His_kinase_dom"/>
</dbReference>
<keyword evidence="10 13" id="KW-1133">Transmembrane helix</keyword>
<evidence type="ECO:0000256" key="1">
    <source>
        <dbReference type="ARBA" id="ARBA00000085"/>
    </source>
</evidence>
<evidence type="ECO:0000256" key="6">
    <source>
        <dbReference type="ARBA" id="ARBA00022692"/>
    </source>
</evidence>
<proteinExistence type="predicted"/>
<keyword evidence="11" id="KW-0902">Two-component regulatory system</keyword>
<evidence type="ECO:0000313" key="16">
    <source>
        <dbReference type="Proteomes" id="UP000886757"/>
    </source>
</evidence>
<evidence type="ECO:0000256" key="7">
    <source>
        <dbReference type="ARBA" id="ARBA00022741"/>
    </source>
</evidence>
<dbReference type="InterPro" id="IPR036097">
    <property type="entry name" value="HisK_dim/P_sf"/>
</dbReference>
<evidence type="ECO:0000256" key="11">
    <source>
        <dbReference type="ARBA" id="ARBA00023012"/>
    </source>
</evidence>
<protein>
    <recommendedName>
        <fullName evidence="3">histidine kinase</fullName>
        <ecNumber evidence="3">2.7.13.3</ecNumber>
    </recommendedName>
</protein>
<evidence type="ECO:0000259" key="14">
    <source>
        <dbReference type="PROSITE" id="PS50109"/>
    </source>
</evidence>
<dbReference type="Proteomes" id="UP000886757">
    <property type="component" value="Unassembled WGS sequence"/>
</dbReference>
<dbReference type="Gene3D" id="1.10.287.130">
    <property type="match status" value="1"/>
</dbReference>
<evidence type="ECO:0000256" key="3">
    <source>
        <dbReference type="ARBA" id="ARBA00012438"/>
    </source>
</evidence>
<dbReference type="InterPro" id="IPR050351">
    <property type="entry name" value="BphY/WalK/GraS-like"/>
</dbReference>
<accession>A0A9D1D898</accession>
<gene>
    <name evidence="15" type="ORF">IAB31_01605</name>
</gene>
<reference evidence="15" key="1">
    <citation type="submission" date="2020-10" db="EMBL/GenBank/DDBJ databases">
        <authorList>
            <person name="Gilroy R."/>
        </authorList>
    </citation>
    <scope>NUCLEOTIDE SEQUENCE</scope>
    <source>
        <strain evidence="15">ChiSjej4B22-8148</strain>
    </source>
</reference>
<keyword evidence="8 15" id="KW-0418">Kinase</keyword>
<dbReference type="PROSITE" id="PS50109">
    <property type="entry name" value="HIS_KIN"/>
    <property type="match status" value="1"/>
</dbReference>
<dbReference type="CDD" id="cd00082">
    <property type="entry name" value="HisKA"/>
    <property type="match status" value="1"/>
</dbReference>
<dbReference type="EC" id="2.7.13.3" evidence="3"/>
<dbReference type="FunFam" id="3.30.565.10:FF:000013">
    <property type="entry name" value="Two-component sensor histidine kinase"/>
    <property type="match status" value="1"/>
</dbReference>
<evidence type="ECO:0000256" key="12">
    <source>
        <dbReference type="ARBA" id="ARBA00023136"/>
    </source>
</evidence>
<dbReference type="PRINTS" id="PR00344">
    <property type="entry name" value="BCTRLSENSOR"/>
</dbReference>
<dbReference type="SUPFAM" id="SSF55874">
    <property type="entry name" value="ATPase domain of HSP90 chaperone/DNA topoisomerase II/histidine kinase"/>
    <property type="match status" value="1"/>
</dbReference>
<feature type="transmembrane region" description="Helical" evidence="13">
    <location>
        <begin position="77"/>
        <end position="95"/>
    </location>
</feature>
<dbReference type="Gene3D" id="3.30.565.10">
    <property type="entry name" value="Histidine kinase-like ATPase, C-terminal domain"/>
    <property type="match status" value="1"/>
</dbReference>
<keyword evidence="4" id="KW-0597">Phosphoprotein</keyword>
<keyword evidence="6 13" id="KW-0812">Transmembrane</keyword>
<comment type="catalytic activity">
    <reaction evidence="1">
        <text>ATP + protein L-histidine = ADP + protein N-phospho-L-histidine.</text>
        <dbReference type="EC" id="2.7.13.3"/>
    </reaction>
</comment>
<dbReference type="GO" id="GO:0005524">
    <property type="term" value="F:ATP binding"/>
    <property type="evidence" value="ECO:0007669"/>
    <property type="project" value="UniProtKB-KW"/>
</dbReference>
<evidence type="ECO:0000256" key="9">
    <source>
        <dbReference type="ARBA" id="ARBA00022840"/>
    </source>
</evidence>
<keyword evidence="7" id="KW-0547">Nucleotide-binding</keyword>